<organism evidence="2 3">
    <name type="scientific">Haemaphysalis longicornis</name>
    <name type="common">Bush tick</name>
    <dbReference type="NCBI Taxonomy" id="44386"/>
    <lineage>
        <taxon>Eukaryota</taxon>
        <taxon>Metazoa</taxon>
        <taxon>Ecdysozoa</taxon>
        <taxon>Arthropoda</taxon>
        <taxon>Chelicerata</taxon>
        <taxon>Arachnida</taxon>
        <taxon>Acari</taxon>
        <taxon>Parasitiformes</taxon>
        <taxon>Ixodida</taxon>
        <taxon>Ixodoidea</taxon>
        <taxon>Ixodidae</taxon>
        <taxon>Haemaphysalinae</taxon>
        <taxon>Haemaphysalis</taxon>
    </lineage>
</organism>
<sequence length="198" mass="21655">MTGYDYLHLLGTLRGINGADLKRVVDSALSVFDLAPYANVQIVHYSGGNRRKMSIAVALLGLPPIVLLDEPYAGVDVVSRSKIIEVLGRIKQKTRSLFVLNSHILDECEISCDRLSIMVDGQLKCHGGVQHLRDKYGNGYRLNFMLRHDASGDAAATAQQFSEAVPSLFPGATLTDQHEVHSPSVDPFCDEAGQLCFL</sequence>
<dbReference type="InterPro" id="IPR003439">
    <property type="entry name" value="ABC_transporter-like_ATP-bd"/>
</dbReference>
<dbReference type="Pfam" id="PF00005">
    <property type="entry name" value="ABC_tran"/>
    <property type="match status" value="1"/>
</dbReference>
<dbReference type="GO" id="GO:0016887">
    <property type="term" value="F:ATP hydrolysis activity"/>
    <property type="evidence" value="ECO:0007669"/>
    <property type="project" value="InterPro"/>
</dbReference>
<dbReference type="InterPro" id="IPR027417">
    <property type="entry name" value="P-loop_NTPase"/>
</dbReference>
<dbReference type="EMBL" id="JABSTR010000007">
    <property type="protein sequence ID" value="KAH9374665.1"/>
    <property type="molecule type" value="Genomic_DNA"/>
</dbReference>
<dbReference type="GO" id="GO:0005319">
    <property type="term" value="F:lipid transporter activity"/>
    <property type="evidence" value="ECO:0007669"/>
    <property type="project" value="TreeGrafter"/>
</dbReference>
<protein>
    <recommendedName>
        <fullName evidence="1">ABC transporter domain-containing protein</fullName>
    </recommendedName>
</protein>
<dbReference type="PANTHER" id="PTHR19229:SF250">
    <property type="entry name" value="ABC TRANSPORTER DOMAIN-CONTAINING PROTEIN-RELATED"/>
    <property type="match status" value="1"/>
</dbReference>
<dbReference type="PANTHER" id="PTHR19229">
    <property type="entry name" value="ATP-BINDING CASSETTE TRANSPORTER SUBFAMILY A ABCA"/>
    <property type="match status" value="1"/>
</dbReference>
<evidence type="ECO:0000313" key="2">
    <source>
        <dbReference type="EMBL" id="KAH9374665.1"/>
    </source>
</evidence>
<name>A0A9J6GID0_HAELO</name>
<proteinExistence type="predicted"/>
<dbReference type="AlphaFoldDB" id="A0A9J6GID0"/>
<dbReference type="Gene3D" id="3.40.50.300">
    <property type="entry name" value="P-loop containing nucleotide triphosphate hydrolases"/>
    <property type="match status" value="1"/>
</dbReference>
<dbReference type="GO" id="GO:0140359">
    <property type="term" value="F:ABC-type transporter activity"/>
    <property type="evidence" value="ECO:0007669"/>
    <property type="project" value="InterPro"/>
</dbReference>
<dbReference type="InterPro" id="IPR026082">
    <property type="entry name" value="ABCA"/>
</dbReference>
<dbReference type="OMA" id="YANVQIV"/>
<accession>A0A9J6GID0</accession>
<reference evidence="2 3" key="1">
    <citation type="journal article" date="2020" name="Cell">
        <title>Large-Scale Comparative Analyses of Tick Genomes Elucidate Their Genetic Diversity and Vector Capacities.</title>
        <authorList>
            <consortium name="Tick Genome and Microbiome Consortium (TIGMIC)"/>
            <person name="Jia N."/>
            <person name="Wang J."/>
            <person name="Shi W."/>
            <person name="Du L."/>
            <person name="Sun Y."/>
            <person name="Zhan W."/>
            <person name="Jiang J.F."/>
            <person name="Wang Q."/>
            <person name="Zhang B."/>
            <person name="Ji P."/>
            <person name="Bell-Sakyi L."/>
            <person name="Cui X.M."/>
            <person name="Yuan T.T."/>
            <person name="Jiang B.G."/>
            <person name="Yang W.F."/>
            <person name="Lam T.T."/>
            <person name="Chang Q.C."/>
            <person name="Ding S.J."/>
            <person name="Wang X.J."/>
            <person name="Zhu J.G."/>
            <person name="Ruan X.D."/>
            <person name="Zhao L."/>
            <person name="Wei J.T."/>
            <person name="Ye R.Z."/>
            <person name="Que T.C."/>
            <person name="Du C.H."/>
            <person name="Zhou Y.H."/>
            <person name="Cheng J.X."/>
            <person name="Dai P.F."/>
            <person name="Guo W.B."/>
            <person name="Han X.H."/>
            <person name="Huang E.J."/>
            <person name="Li L.F."/>
            <person name="Wei W."/>
            <person name="Gao Y.C."/>
            <person name="Liu J.Z."/>
            <person name="Shao H.Z."/>
            <person name="Wang X."/>
            <person name="Wang C.C."/>
            <person name="Yang T.C."/>
            <person name="Huo Q.B."/>
            <person name="Li W."/>
            <person name="Chen H.Y."/>
            <person name="Chen S.E."/>
            <person name="Zhou L.G."/>
            <person name="Ni X.B."/>
            <person name="Tian J.H."/>
            <person name="Sheng Y."/>
            <person name="Liu T."/>
            <person name="Pan Y.S."/>
            <person name="Xia L.Y."/>
            <person name="Li J."/>
            <person name="Zhao F."/>
            <person name="Cao W.C."/>
        </authorList>
    </citation>
    <scope>NUCLEOTIDE SEQUENCE [LARGE SCALE GENOMIC DNA]</scope>
    <source>
        <strain evidence="2">HaeL-2018</strain>
    </source>
</reference>
<feature type="domain" description="ABC transporter" evidence="1">
    <location>
        <begin position="24"/>
        <end position="72"/>
    </location>
</feature>
<evidence type="ECO:0000313" key="3">
    <source>
        <dbReference type="Proteomes" id="UP000821853"/>
    </source>
</evidence>
<dbReference type="GO" id="GO:0005524">
    <property type="term" value="F:ATP binding"/>
    <property type="evidence" value="ECO:0007669"/>
    <property type="project" value="InterPro"/>
</dbReference>
<gene>
    <name evidence="2" type="ORF">HPB48_006500</name>
</gene>
<dbReference type="Proteomes" id="UP000821853">
    <property type="component" value="Chromosome 5"/>
</dbReference>
<keyword evidence="3" id="KW-1185">Reference proteome</keyword>
<comment type="caution">
    <text evidence="2">The sequence shown here is derived from an EMBL/GenBank/DDBJ whole genome shotgun (WGS) entry which is preliminary data.</text>
</comment>
<dbReference type="VEuPathDB" id="VectorBase:HLOH_045977"/>
<dbReference type="OrthoDB" id="6435757at2759"/>
<dbReference type="SUPFAM" id="SSF52540">
    <property type="entry name" value="P-loop containing nucleoside triphosphate hydrolases"/>
    <property type="match status" value="1"/>
</dbReference>
<dbReference type="GO" id="GO:0016020">
    <property type="term" value="C:membrane"/>
    <property type="evidence" value="ECO:0007669"/>
    <property type="project" value="InterPro"/>
</dbReference>
<evidence type="ECO:0000259" key="1">
    <source>
        <dbReference type="Pfam" id="PF00005"/>
    </source>
</evidence>